<protein>
    <recommendedName>
        <fullName evidence="5">tRNA (cytosine(72)-C(5))-methyltransferase</fullName>
        <shortName evidence="5">tRNA:m(5)C72 MTase</shortName>
        <ecNumber evidence="5">2.1.1.-</ecNumber>
    </recommendedName>
</protein>
<dbReference type="Pfam" id="PF01189">
    <property type="entry name" value="Methyltr_RsmB-F"/>
    <property type="match status" value="1"/>
</dbReference>
<dbReference type="InterPro" id="IPR036974">
    <property type="entry name" value="PUA_sf"/>
</dbReference>
<proteinExistence type="inferred from homology"/>
<dbReference type="InterPro" id="IPR023267">
    <property type="entry name" value="RCMT"/>
</dbReference>
<feature type="active site" description="Nucleophile" evidence="5">
    <location>
        <position position="329"/>
    </location>
</feature>
<keyword evidence="4 5" id="KW-0694">RNA-binding</keyword>
<keyword evidence="8" id="KW-1185">Reference proteome</keyword>
<dbReference type="eggNOG" id="arCOG00973">
    <property type="taxonomic scope" value="Archaea"/>
</dbReference>
<dbReference type="GO" id="GO:0016428">
    <property type="term" value="F:tRNA (cytidine-5-)-methyltransferase activity"/>
    <property type="evidence" value="ECO:0007669"/>
    <property type="project" value="UniProtKB-UniRule"/>
</dbReference>
<dbReference type="GO" id="GO:0000049">
    <property type="term" value="F:tRNA binding"/>
    <property type="evidence" value="ECO:0007669"/>
    <property type="project" value="UniProtKB-UniRule"/>
</dbReference>
<keyword evidence="3 5" id="KW-0949">S-adenosyl-L-methionine</keyword>
<evidence type="ECO:0000313" key="8">
    <source>
        <dbReference type="Proteomes" id="UP000002518"/>
    </source>
</evidence>
<dbReference type="PATRIC" id="fig|272557.25.peg.769"/>
<dbReference type="SUPFAM" id="SSF53335">
    <property type="entry name" value="S-adenosyl-L-methionine-dependent methyltransferases"/>
    <property type="match status" value="1"/>
</dbReference>
<dbReference type="RefSeq" id="WP_010866171.1">
    <property type="nucleotide sequence ID" value="NC_000854.2"/>
</dbReference>
<dbReference type="CDD" id="cd02440">
    <property type="entry name" value="AdoMet_MTases"/>
    <property type="match status" value="1"/>
</dbReference>
<keyword evidence="1 5" id="KW-0489">Methyltransferase</keyword>
<feature type="binding site" evidence="5">
    <location>
        <position position="306"/>
    </location>
    <ligand>
        <name>S-adenosyl-L-methionine</name>
        <dbReference type="ChEBI" id="CHEBI:59789"/>
    </ligand>
</feature>
<dbReference type="Gene3D" id="2.30.130.10">
    <property type="entry name" value="PUA domain"/>
    <property type="match status" value="1"/>
</dbReference>
<evidence type="ECO:0000256" key="2">
    <source>
        <dbReference type="ARBA" id="ARBA00022679"/>
    </source>
</evidence>
<evidence type="ECO:0000256" key="5">
    <source>
        <dbReference type="HAMAP-Rule" id="MF_02237"/>
    </source>
</evidence>
<evidence type="ECO:0000256" key="1">
    <source>
        <dbReference type="ARBA" id="ARBA00022603"/>
    </source>
</evidence>
<feature type="binding site" evidence="5">
    <location>
        <position position="236"/>
    </location>
    <ligand>
        <name>S-adenosyl-L-methionine</name>
        <dbReference type="ChEBI" id="CHEBI:59789"/>
    </ligand>
</feature>
<dbReference type="InterPro" id="IPR001678">
    <property type="entry name" value="MeTrfase_RsmB-F_NOP2_dom"/>
</dbReference>
<dbReference type="GeneID" id="1445789"/>
<feature type="binding site" evidence="5">
    <location>
        <position position="279"/>
    </location>
    <ligand>
        <name>S-adenosyl-L-methionine</name>
        <dbReference type="ChEBI" id="CHEBI:59789"/>
    </ligand>
</feature>
<dbReference type="SUPFAM" id="SSF88697">
    <property type="entry name" value="PUA domain-like"/>
    <property type="match status" value="1"/>
</dbReference>
<dbReference type="EnsemblBacteria" id="BAA80083">
    <property type="protein sequence ID" value="BAA80083"/>
    <property type="gene ID" value="APE_1098"/>
</dbReference>
<dbReference type="Proteomes" id="UP000002518">
    <property type="component" value="Chromosome"/>
</dbReference>
<dbReference type="InterPro" id="IPR004521">
    <property type="entry name" value="Uncharacterised_CHP00451"/>
</dbReference>
<dbReference type="PROSITE" id="PS50890">
    <property type="entry name" value="PUA"/>
    <property type="match status" value="1"/>
</dbReference>
<dbReference type="EC" id="2.1.1.-" evidence="5"/>
<keyword evidence="2 5" id="KW-0808">Transferase</keyword>
<dbReference type="SMART" id="SM00359">
    <property type="entry name" value="PUA"/>
    <property type="match status" value="1"/>
</dbReference>
<dbReference type="AlphaFoldDB" id="Q9YD14"/>
<dbReference type="PANTHER" id="PTHR22807:SF34">
    <property type="entry name" value="TRNA (CYTOSINE(72)-C(5))-METHYLTRANSFERASE NSUN6"/>
    <property type="match status" value="1"/>
</dbReference>
<dbReference type="PANTHER" id="PTHR22807">
    <property type="entry name" value="NOP2 YEAST -RELATED NOL1/NOP2/FMU SUN DOMAIN-CONTAINING"/>
    <property type="match status" value="1"/>
</dbReference>
<comment type="caution">
    <text evidence="5">Lacks conserved residue(s) required for the propagation of feature annotation.</text>
</comment>
<evidence type="ECO:0000256" key="3">
    <source>
        <dbReference type="ARBA" id="ARBA00022691"/>
    </source>
</evidence>
<dbReference type="HAMAP" id="MF_02237">
    <property type="entry name" value="NSUN6"/>
    <property type="match status" value="1"/>
</dbReference>
<dbReference type="GO" id="GO:0001510">
    <property type="term" value="P:RNA methylation"/>
    <property type="evidence" value="ECO:0007669"/>
    <property type="project" value="InterPro"/>
</dbReference>
<dbReference type="InterPro" id="IPR043699">
    <property type="entry name" value="NSUN6"/>
</dbReference>
<dbReference type="GO" id="GO:0006400">
    <property type="term" value="P:tRNA modification"/>
    <property type="evidence" value="ECO:0007669"/>
    <property type="project" value="UniProtKB-UniRule"/>
</dbReference>
<dbReference type="EMBL" id="BA000002">
    <property type="protein sequence ID" value="BAA80083.1"/>
    <property type="molecule type" value="Genomic_DNA"/>
</dbReference>
<sequence>MTSPAPLCGTSIAYDAGLAEVLEASSGPLCSLLASLERPPPRLYVRVNTLKVGVDRYLEMLRGVGLEFRVDEDIPEAIWHPVEGPFSWEFRGKRVVADKVASESVLMGSDLYAPGVVYARGVERGDEVVIVAPNGRVVGGGVAVMSWREMRRAGRGLAVRVTKPIYRAPRVSELPGFREGLVYGQSVTSMYVARALDPRPGWVVVDLNAAPGGKVSHVAQLAGREAVIVAIDRPSKVGRLRETLERLGAGWVRVVGGDSRRASRLLPGLAGRVDAVLVDPPCTNIGVIPKVFDVKTLRDSAAASRYQWMFVEEAWRLLRRGGLLAYSTCTLSSLENELIVARAEELGFRLTWSWGLRPSRGRRSWLGFRWEPHRDGTPGFFLAILEKP</sequence>
<dbReference type="STRING" id="272557.APE_1098"/>
<organism evidence="7 8">
    <name type="scientific">Aeropyrum pernix (strain ATCC 700893 / DSM 11879 / JCM 9820 / NBRC 100138 / K1)</name>
    <dbReference type="NCBI Taxonomy" id="272557"/>
    <lineage>
        <taxon>Archaea</taxon>
        <taxon>Thermoproteota</taxon>
        <taxon>Thermoprotei</taxon>
        <taxon>Desulfurococcales</taxon>
        <taxon>Desulfurococcaceae</taxon>
        <taxon>Aeropyrum</taxon>
    </lineage>
</organism>
<evidence type="ECO:0000259" key="6">
    <source>
        <dbReference type="PROSITE" id="PS51686"/>
    </source>
</evidence>
<dbReference type="Pfam" id="PF01472">
    <property type="entry name" value="PUA"/>
    <property type="match status" value="1"/>
</dbReference>
<dbReference type="InterPro" id="IPR029063">
    <property type="entry name" value="SAM-dependent_MTases_sf"/>
</dbReference>
<comment type="similarity">
    <text evidence="5">Belongs to the class I-like SAM-binding methyltransferase superfamily. RsmB/NOP family.</text>
</comment>
<evidence type="ECO:0000313" key="7">
    <source>
        <dbReference type="EMBL" id="BAA80083.1"/>
    </source>
</evidence>
<dbReference type="CDD" id="cd07953">
    <property type="entry name" value="PUA"/>
    <property type="match status" value="1"/>
</dbReference>
<dbReference type="InterPro" id="IPR015947">
    <property type="entry name" value="PUA-like_sf"/>
</dbReference>
<name>Q9YD14_AERPE</name>
<feature type="binding site" evidence="5">
    <location>
        <position position="258"/>
    </location>
    <ligand>
        <name>S-adenosyl-L-methionine</name>
        <dbReference type="ChEBI" id="CHEBI:59789"/>
    </ligand>
</feature>
<feature type="binding site" evidence="5">
    <location>
        <position position="232"/>
    </location>
    <ligand>
        <name>S-adenosyl-L-methionine</name>
        <dbReference type="ChEBI" id="CHEBI:59789"/>
    </ligand>
</feature>
<dbReference type="NCBIfam" id="TIGR00451">
    <property type="entry name" value="unchar_dom_2"/>
    <property type="match status" value="1"/>
</dbReference>
<comment type="catalytic activity">
    <reaction evidence="5">
        <text>cytidine(72) in tRNA + S-adenosyl-L-methionine = 5-methylcytidine(72) in tRNA + S-adenosyl-L-homocysteine + H(+)</text>
        <dbReference type="Rhea" id="RHEA:61988"/>
        <dbReference type="Rhea" id="RHEA-COMP:15996"/>
        <dbReference type="Rhea" id="RHEA-COMP:15997"/>
        <dbReference type="ChEBI" id="CHEBI:15378"/>
        <dbReference type="ChEBI" id="CHEBI:57856"/>
        <dbReference type="ChEBI" id="CHEBI:59789"/>
        <dbReference type="ChEBI" id="CHEBI:74483"/>
        <dbReference type="ChEBI" id="CHEBI:82748"/>
    </reaction>
</comment>
<gene>
    <name evidence="7" type="ordered locus">APE_1098</name>
</gene>
<dbReference type="InterPro" id="IPR002478">
    <property type="entry name" value="PUA"/>
</dbReference>
<feature type="domain" description="SAM-dependent MTase RsmB/NOP-type" evidence="6">
    <location>
        <begin position="105"/>
        <end position="388"/>
    </location>
</feature>
<dbReference type="Gene3D" id="3.40.50.150">
    <property type="entry name" value="Vaccinia Virus protein VP39"/>
    <property type="match status" value="1"/>
</dbReference>
<dbReference type="PROSITE" id="PS51686">
    <property type="entry name" value="SAM_MT_RSMB_NOP"/>
    <property type="match status" value="1"/>
</dbReference>
<dbReference type="PRINTS" id="PR02008">
    <property type="entry name" value="RCMTFAMILY"/>
</dbReference>
<evidence type="ECO:0000256" key="4">
    <source>
        <dbReference type="ARBA" id="ARBA00022884"/>
    </source>
</evidence>
<accession>Q9YD14</accession>
<reference evidence="7 8" key="1">
    <citation type="journal article" date="1999" name="DNA Res.">
        <title>Complete genome sequence of an aerobic hyper-thermophilic crenarchaeon, Aeropyrum pernix K1.</title>
        <authorList>
            <person name="Kawarabayasi Y."/>
            <person name="Hino Y."/>
            <person name="Horikawa H."/>
            <person name="Yamazaki S."/>
            <person name="Haikawa Y."/>
            <person name="Jin-no K."/>
            <person name="Takahashi M."/>
            <person name="Sekine M."/>
            <person name="Baba S."/>
            <person name="Ankai A."/>
            <person name="Kosugi H."/>
            <person name="Hosoyama A."/>
            <person name="Fukui S."/>
            <person name="Nagai Y."/>
            <person name="Nishijima K."/>
            <person name="Nakazawa H."/>
            <person name="Takamiya M."/>
            <person name="Masuda S."/>
            <person name="Funahashi T."/>
            <person name="Tanaka T."/>
            <person name="Kudoh Y."/>
            <person name="Yamazaki J."/>
            <person name="Kushida N."/>
            <person name="Oguchi A."/>
            <person name="Aoki K."/>
            <person name="Kubota K."/>
            <person name="Nakamura Y."/>
            <person name="Nomura N."/>
            <person name="Sako Y."/>
            <person name="Kikuchi H."/>
        </authorList>
    </citation>
    <scope>NUCLEOTIDE SEQUENCE [LARGE SCALE GENOMIC DNA]</scope>
    <source>
        <strain evidence="8">ATCC 700893 / DSM 11879 / JCM 9820 / NBRC 100138 / K1</strain>
    </source>
</reference>
<comment type="function">
    <text evidence="5">S-adenosyl-L-methionine-dependent methyltransferase that specifically methylates the C5 position of cytosine 72 in several tRNAs.</text>
</comment>
<dbReference type="InterPro" id="IPR049560">
    <property type="entry name" value="MeTrfase_RsmB-F_NOP2_cat"/>
</dbReference>
<dbReference type="KEGG" id="ape:APE_1098"/>
<dbReference type="PIR" id="C72710">
    <property type="entry name" value="C72710"/>
</dbReference>